<dbReference type="GeneID" id="108682180"/>
<evidence type="ECO:0000256" key="5">
    <source>
        <dbReference type="ARBA" id="ARBA00023136"/>
    </source>
</evidence>
<evidence type="ECO:0000259" key="7">
    <source>
        <dbReference type="PROSITE" id="PS50192"/>
    </source>
</evidence>
<evidence type="ECO:0000313" key="9">
    <source>
        <dbReference type="RefSeq" id="XP_018026794.1"/>
    </source>
</evidence>
<comment type="subcellular location">
    <subcellularLocation>
        <location evidence="1">Membrane</location>
        <topology evidence="1">Single-pass membrane protein</topology>
    </subcellularLocation>
</comment>
<dbReference type="SUPFAM" id="SSF58038">
    <property type="entry name" value="SNARE fusion complex"/>
    <property type="match status" value="1"/>
</dbReference>
<name>A0A8B7PN66_HYAAZ</name>
<evidence type="ECO:0000256" key="3">
    <source>
        <dbReference type="ARBA" id="ARBA00022692"/>
    </source>
</evidence>
<feature type="transmembrane region" description="Helical" evidence="6">
    <location>
        <begin position="82"/>
        <end position="101"/>
    </location>
</feature>
<dbReference type="OMA" id="HDEVENH"/>
<gene>
    <name evidence="9 10 11" type="primary">LOC108682180</name>
</gene>
<dbReference type="InterPro" id="IPR000727">
    <property type="entry name" value="T_SNARE_dom"/>
</dbReference>
<proteinExistence type="predicted"/>
<dbReference type="PANTHER" id="PTHR12791">
    <property type="entry name" value="GOLGI SNARE BET1-RELATED"/>
    <property type="match status" value="1"/>
</dbReference>
<evidence type="ECO:0000256" key="6">
    <source>
        <dbReference type="SAM" id="Phobius"/>
    </source>
</evidence>
<dbReference type="PROSITE" id="PS50192">
    <property type="entry name" value="T_SNARE"/>
    <property type="match status" value="1"/>
</dbReference>
<dbReference type="OrthoDB" id="261831at2759"/>
<dbReference type="RefSeq" id="XP_018026796.1">
    <property type="nucleotide sequence ID" value="XM_018171307.2"/>
</dbReference>
<reference evidence="9 10" key="1">
    <citation type="submission" date="2025-04" db="UniProtKB">
        <authorList>
            <consortium name="RefSeq"/>
        </authorList>
    </citation>
    <scope>IDENTIFICATION</scope>
    <source>
        <tissue evidence="9 10">Whole organism</tissue>
    </source>
</reference>
<dbReference type="GO" id="GO:0016020">
    <property type="term" value="C:membrane"/>
    <property type="evidence" value="ECO:0007669"/>
    <property type="project" value="UniProtKB-SubCell"/>
</dbReference>
<dbReference type="KEGG" id="hazt:108682180"/>
<organism evidence="8 11">
    <name type="scientific">Hyalella azteca</name>
    <name type="common">Amphipod</name>
    <dbReference type="NCBI Taxonomy" id="294128"/>
    <lineage>
        <taxon>Eukaryota</taxon>
        <taxon>Metazoa</taxon>
        <taxon>Ecdysozoa</taxon>
        <taxon>Arthropoda</taxon>
        <taxon>Crustacea</taxon>
        <taxon>Multicrustacea</taxon>
        <taxon>Malacostraca</taxon>
        <taxon>Eumalacostraca</taxon>
        <taxon>Peracarida</taxon>
        <taxon>Amphipoda</taxon>
        <taxon>Senticaudata</taxon>
        <taxon>Talitrida</taxon>
        <taxon>Talitroidea</taxon>
        <taxon>Hyalellidae</taxon>
        <taxon>Hyalella</taxon>
    </lineage>
</organism>
<evidence type="ECO:0000313" key="10">
    <source>
        <dbReference type="RefSeq" id="XP_018026795.1"/>
    </source>
</evidence>
<keyword evidence="4 6" id="KW-1133">Transmembrane helix</keyword>
<accession>A0A8B7PN66</accession>
<keyword evidence="3 6" id="KW-0812">Transmembrane</keyword>
<dbReference type="AlphaFoldDB" id="A0A8B7PN66"/>
<dbReference type="Proteomes" id="UP000694843">
    <property type="component" value="Unplaced"/>
</dbReference>
<evidence type="ECO:0000256" key="1">
    <source>
        <dbReference type="ARBA" id="ARBA00004167"/>
    </source>
</evidence>
<keyword evidence="5 6" id="KW-0472">Membrane</keyword>
<evidence type="ECO:0000313" key="11">
    <source>
        <dbReference type="RefSeq" id="XP_018026796.1"/>
    </source>
</evidence>
<evidence type="ECO:0000256" key="4">
    <source>
        <dbReference type="ARBA" id="ARBA00022989"/>
    </source>
</evidence>
<feature type="domain" description="T-SNARE coiled-coil homology" evidence="7">
    <location>
        <begin position="10"/>
        <end position="72"/>
    </location>
</feature>
<keyword evidence="2" id="KW-0813">Transport</keyword>
<dbReference type="Gene3D" id="1.20.5.110">
    <property type="match status" value="1"/>
</dbReference>
<dbReference type="GO" id="GO:0005794">
    <property type="term" value="C:Golgi apparatus"/>
    <property type="evidence" value="ECO:0007669"/>
    <property type="project" value="UniProtKB-ARBA"/>
</dbReference>
<sequence length="106" mass="11664">MDTWGGVEEQELDKRNQNRAYNLANKVSQLRSVAVDLELEAHEHNRMLDNMDGDFSSGSSLLGLSSNRLHGVLTAGRQNKRVMCYVAAAVVIIVLISYHAFSGSSV</sequence>
<evidence type="ECO:0000256" key="2">
    <source>
        <dbReference type="ARBA" id="ARBA00022448"/>
    </source>
</evidence>
<dbReference type="RefSeq" id="XP_018026794.1">
    <property type="nucleotide sequence ID" value="XM_018171305.2"/>
</dbReference>
<evidence type="ECO:0000313" key="8">
    <source>
        <dbReference type="Proteomes" id="UP000694843"/>
    </source>
</evidence>
<dbReference type="RefSeq" id="XP_018026795.1">
    <property type="nucleotide sequence ID" value="XM_018171306.2"/>
</dbReference>
<keyword evidence="8" id="KW-1185">Reference proteome</keyword>
<protein>
    <submittedName>
        <fullName evidence="9 10">BET1-like protein</fullName>
    </submittedName>
</protein>